<name>X6L7A2_RETFI</name>
<keyword evidence="3" id="KW-1185">Reference proteome</keyword>
<dbReference type="InterPro" id="IPR016024">
    <property type="entry name" value="ARM-type_fold"/>
</dbReference>
<dbReference type="OrthoDB" id="543373at2759"/>
<sequence>MTSITTSPKGTSSNSSQALHDLEKIVRANVRGSDNELRSKAEVELKQIKQRQPANYFTGLCALMAHSSDPMIRSFAAVLLRQILAVTDDTYDNIPFQCQAQVRQTLLTCCAEEKDRDTLLQVSHALGQCAVHILCKQR</sequence>
<dbReference type="AlphaFoldDB" id="X6L7A2"/>
<dbReference type="InterPro" id="IPR011989">
    <property type="entry name" value="ARM-like"/>
</dbReference>
<dbReference type="EMBL" id="ASPP01050533">
    <property type="protein sequence ID" value="ETN97190.1"/>
    <property type="molecule type" value="Genomic_DNA"/>
</dbReference>
<dbReference type="SMART" id="SM00913">
    <property type="entry name" value="IBN_N"/>
    <property type="match status" value="1"/>
</dbReference>
<dbReference type="Gene3D" id="1.25.10.10">
    <property type="entry name" value="Leucine-rich Repeat Variant"/>
    <property type="match status" value="1"/>
</dbReference>
<proteinExistence type="predicted"/>
<gene>
    <name evidence="2" type="ORF">RFI_40338</name>
</gene>
<evidence type="ECO:0000313" key="3">
    <source>
        <dbReference type="Proteomes" id="UP000023152"/>
    </source>
</evidence>
<organism evidence="2 3">
    <name type="scientific">Reticulomyxa filosa</name>
    <dbReference type="NCBI Taxonomy" id="46433"/>
    <lineage>
        <taxon>Eukaryota</taxon>
        <taxon>Sar</taxon>
        <taxon>Rhizaria</taxon>
        <taxon>Retaria</taxon>
        <taxon>Foraminifera</taxon>
        <taxon>Monothalamids</taxon>
        <taxon>Reticulomyxidae</taxon>
        <taxon>Reticulomyxa</taxon>
    </lineage>
</organism>
<accession>X6L7A2</accession>
<evidence type="ECO:0000259" key="1">
    <source>
        <dbReference type="SMART" id="SM00913"/>
    </source>
</evidence>
<protein>
    <recommendedName>
        <fullName evidence="1">Importin N-terminal domain-containing protein</fullName>
    </recommendedName>
</protein>
<comment type="caution">
    <text evidence="2">The sequence shown here is derived from an EMBL/GenBank/DDBJ whole genome shotgun (WGS) entry which is preliminary data.</text>
</comment>
<dbReference type="Proteomes" id="UP000023152">
    <property type="component" value="Unassembled WGS sequence"/>
</dbReference>
<dbReference type="SUPFAM" id="SSF48371">
    <property type="entry name" value="ARM repeat"/>
    <property type="match status" value="1"/>
</dbReference>
<evidence type="ECO:0000313" key="2">
    <source>
        <dbReference type="EMBL" id="ETN97190.1"/>
    </source>
</evidence>
<reference evidence="2 3" key="1">
    <citation type="journal article" date="2013" name="Curr. Biol.">
        <title>The Genome of the Foraminiferan Reticulomyxa filosa.</title>
        <authorList>
            <person name="Glockner G."/>
            <person name="Hulsmann N."/>
            <person name="Schleicher M."/>
            <person name="Noegel A.A."/>
            <person name="Eichinger L."/>
            <person name="Gallinger C."/>
            <person name="Pawlowski J."/>
            <person name="Sierra R."/>
            <person name="Euteneuer U."/>
            <person name="Pillet L."/>
            <person name="Moustafa A."/>
            <person name="Platzer M."/>
            <person name="Groth M."/>
            <person name="Szafranski K."/>
            <person name="Schliwa M."/>
        </authorList>
    </citation>
    <scope>NUCLEOTIDE SEQUENCE [LARGE SCALE GENOMIC DNA]</scope>
</reference>
<dbReference type="GO" id="GO:0031267">
    <property type="term" value="F:small GTPase binding"/>
    <property type="evidence" value="ECO:0007669"/>
    <property type="project" value="InterPro"/>
</dbReference>
<dbReference type="GO" id="GO:0006886">
    <property type="term" value="P:intracellular protein transport"/>
    <property type="evidence" value="ECO:0007669"/>
    <property type="project" value="InterPro"/>
</dbReference>
<feature type="domain" description="Importin N-terminal" evidence="1">
    <location>
        <begin position="41"/>
        <end position="112"/>
    </location>
</feature>
<dbReference type="InterPro" id="IPR001494">
    <property type="entry name" value="Importin-beta_N"/>
</dbReference>